<protein>
    <recommendedName>
        <fullName evidence="2">Ras association domain-containing protein</fullName>
    </recommendedName>
</protein>
<dbReference type="InterPro" id="IPR048945">
    <property type="entry name" value="RASSF8/10_RA"/>
</dbReference>
<gene>
    <name evidence="3" type="primary">AVEN_109348_1</name>
    <name evidence="3" type="ORF">NPIL_645881</name>
</gene>
<dbReference type="AlphaFoldDB" id="A0A8X6TI38"/>
<comment type="caution">
    <text evidence="3">The sequence shown here is derived from an EMBL/GenBank/DDBJ whole genome shotgun (WGS) entry which is preliminary data.</text>
</comment>
<keyword evidence="1" id="KW-0812">Transmembrane</keyword>
<evidence type="ECO:0000313" key="3">
    <source>
        <dbReference type="EMBL" id="GFT12329.1"/>
    </source>
</evidence>
<proteinExistence type="predicted"/>
<evidence type="ECO:0000259" key="2">
    <source>
        <dbReference type="Pfam" id="PF21712"/>
    </source>
</evidence>
<dbReference type="CDD" id="cd16125">
    <property type="entry name" value="RA_ASPP1_2"/>
    <property type="match status" value="1"/>
</dbReference>
<sequence length="130" mass="14956">MLKCAVVDTEVILAVHVDNGKWVDVPITPDTKCQDVIECCREPSDEICSLIQTTGLIEQIVPEDTCMMEILNRWGNNWPAVTFHLQYSDPVESIRNLGKKLFIDSLTFLATPFAFRYNLLMFLLRFFIKI</sequence>
<evidence type="ECO:0000256" key="1">
    <source>
        <dbReference type="SAM" id="Phobius"/>
    </source>
</evidence>
<dbReference type="Proteomes" id="UP000887013">
    <property type="component" value="Unassembled WGS sequence"/>
</dbReference>
<feature type="domain" description="Ras association" evidence="2">
    <location>
        <begin position="11"/>
        <end position="87"/>
    </location>
</feature>
<evidence type="ECO:0000313" key="4">
    <source>
        <dbReference type="Proteomes" id="UP000887013"/>
    </source>
</evidence>
<feature type="transmembrane region" description="Helical" evidence="1">
    <location>
        <begin position="106"/>
        <end position="128"/>
    </location>
</feature>
<dbReference type="SUPFAM" id="SSF54236">
    <property type="entry name" value="Ubiquitin-like"/>
    <property type="match status" value="1"/>
</dbReference>
<accession>A0A8X6TI38</accession>
<keyword evidence="4" id="KW-1185">Reference proteome</keyword>
<name>A0A8X6TI38_NEPPI</name>
<dbReference type="OrthoDB" id="10038642at2759"/>
<dbReference type="Pfam" id="PF21712">
    <property type="entry name" value="RASSF8-10_RA"/>
    <property type="match status" value="1"/>
</dbReference>
<dbReference type="EMBL" id="BMAW01009163">
    <property type="protein sequence ID" value="GFT12329.1"/>
    <property type="molecule type" value="Genomic_DNA"/>
</dbReference>
<dbReference type="InterPro" id="IPR029071">
    <property type="entry name" value="Ubiquitin-like_domsf"/>
</dbReference>
<dbReference type="Gene3D" id="3.10.20.90">
    <property type="entry name" value="Phosphatidylinositol 3-kinase Catalytic Subunit, Chain A, domain 1"/>
    <property type="match status" value="1"/>
</dbReference>
<organism evidence="3 4">
    <name type="scientific">Nephila pilipes</name>
    <name type="common">Giant wood spider</name>
    <name type="synonym">Nephila maculata</name>
    <dbReference type="NCBI Taxonomy" id="299642"/>
    <lineage>
        <taxon>Eukaryota</taxon>
        <taxon>Metazoa</taxon>
        <taxon>Ecdysozoa</taxon>
        <taxon>Arthropoda</taxon>
        <taxon>Chelicerata</taxon>
        <taxon>Arachnida</taxon>
        <taxon>Araneae</taxon>
        <taxon>Araneomorphae</taxon>
        <taxon>Entelegynae</taxon>
        <taxon>Araneoidea</taxon>
        <taxon>Nephilidae</taxon>
        <taxon>Nephila</taxon>
    </lineage>
</organism>
<reference evidence="3" key="1">
    <citation type="submission" date="2020-08" db="EMBL/GenBank/DDBJ databases">
        <title>Multicomponent nature underlies the extraordinary mechanical properties of spider dragline silk.</title>
        <authorList>
            <person name="Kono N."/>
            <person name="Nakamura H."/>
            <person name="Mori M."/>
            <person name="Yoshida Y."/>
            <person name="Ohtoshi R."/>
            <person name="Malay A.D."/>
            <person name="Moran D.A.P."/>
            <person name="Tomita M."/>
            <person name="Numata K."/>
            <person name="Arakawa K."/>
        </authorList>
    </citation>
    <scope>NUCLEOTIDE SEQUENCE</scope>
</reference>
<keyword evidence="1" id="KW-0472">Membrane</keyword>
<keyword evidence="1" id="KW-1133">Transmembrane helix</keyword>